<proteinExistence type="predicted"/>
<dbReference type="AlphaFoldDB" id="M8AQL5"/>
<accession>M8AQL5</accession>
<dbReference type="OMA" id="RHQDEHI"/>
<evidence type="ECO:0000313" key="1">
    <source>
        <dbReference type="EMBL" id="EMS63314.1"/>
    </source>
</evidence>
<dbReference type="EMBL" id="KD070672">
    <property type="protein sequence ID" value="EMS63314.1"/>
    <property type="molecule type" value="Genomic_DNA"/>
</dbReference>
<protein>
    <submittedName>
        <fullName evidence="1">Uncharacterized protein</fullName>
    </submittedName>
</protein>
<name>M8AQL5_TRIUA</name>
<gene>
    <name evidence="1" type="ORF">TRIUR3_32541</name>
</gene>
<sequence>MYDQWAASLVGSLYVGWVRPHEGELDLDEESSGVGAAAKVRVGRGGRLDGRSSRSKKVEVVQKLNAYKNRGPSQWIHDDDHLPRHQDEHIILDKQMLISSWDKLVNAGKSERKRLKSTFEVHRKMKRIVPFCWNCFSGLSNHSDQQAIVNERFDCRYTEIKVFYLIGWITTFQWSSHGPVIETLVKNLSLQFSQMGVEIEVSTFVDFLINYKNIDKDGKLPVTCSLQNLC</sequence>
<reference evidence="1" key="1">
    <citation type="journal article" date="2013" name="Nature">
        <title>Draft genome of the wheat A-genome progenitor Triticum urartu.</title>
        <authorList>
            <person name="Ling H.Q."/>
            <person name="Zhao S."/>
            <person name="Liu D."/>
            <person name="Wang J."/>
            <person name="Sun H."/>
            <person name="Zhang C."/>
            <person name="Fan H."/>
            <person name="Li D."/>
            <person name="Dong L."/>
            <person name="Tao Y."/>
            <person name="Gao C."/>
            <person name="Wu H."/>
            <person name="Li Y."/>
            <person name="Cui Y."/>
            <person name="Guo X."/>
            <person name="Zheng S."/>
            <person name="Wang B."/>
            <person name="Yu K."/>
            <person name="Liang Q."/>
            <person name="Yang W."/>
            <person name="Lou X."/>
            <person name="Chen J."/>
            <person name="Feng M."/>
            <person name="Jian J."/>
            <person name="Zhang X."/>
            <person name="Luo G."/>
            <person name="Jiang Y."/>
            <person name="Liu J."/>
            <person name="Wang Z."/>
            <person name="Sha Y."/>
            <person name="Zhang B."/>
            <person name="Wu H."/>
            <person name="Tang D."/>
            <person name="Shen Q."/>
            <person name="Xue P."/>
            <person name="Zou S."/>
            <person name="Wang X."/>
            <person name="Liu X."/>
            <person name="Wang F."/>
            <person name="Yang Y."/>
            <person name="An X."/>
            <person name="Dong Z."/>
            <person name="Zhang K."/>
            <person name="Zhang X."/>
            <person name="Luo M.C."/>
            <person name="Dvorak J."/>
            <person name="Tong Y."/>
            <person name="Wang J."/>
            <person name="Yang H."/>
            <person name="Li Z."/>
            <person name="Wang D."/>
            <person name="Zhang A."/>
            <person name="Wang J."/>
        </authorList>
    </citation>
    <scope>NUCLEOTIDE SEQUENCE</scope>
</reference>
<organism evidence="1">
    <name type="scientific">Triticum urartu</name>
    <name type="common">Red wild einkorn</name>
    <name type="synonym">Crithodium urartu</name>
    <dbReference type="NCBI Taxonomy" id="4572"/>
    <lineage>
        <taxon>Eukaryota</taxon>
        <taxon>Viridiplantae</taxon>
        <taxon>Streptophyta</taxon>
        <taxon>Embryophyta</taxon>
        <taxon>Tracheophyta</taxon>
        <taxon>Spermatophyta</taxon>
        <taxon>Magnoliopsida</taxon>
        <taxon>Liliopsida</taxon>
        <taxon>Poales</taxon>
        <taxon>Poaceae</taxon>
        <taxon>BOP clade</taxon>
        <taxon>Pooideae</taxon>
        <taxon>Triticodae</taxon>
        <taxon>Triticeae</taxon>
        <taxon>Triticinae</taxon>
        <taxon>Triticum</taxon>
    </lineage>
</organism>